<evidence type="ECO:0000313" key="8">
    <source>
        <dbReference type="EMBL" id="GEO38110.1"/>
    </source>
</evidence>
<dbReference type="SUPFAM" id="SSF48452">
    <property type="entry name" value="TPR-like"/>
    <property type="match status" value="1"/>
</dbReference>
<dbReference type="RefSeq" id="WP_044428906.1">
    <property type="nucleotide sequence ID" value="NZ_BJYZ01000009.1"/>
</dbReference>
<dbReference type="Pfam" id="PF23914">
    <property type="entry name" value="TPR_CcmH_CycH"/>
    <property type="match status" value="2"/>
</dbReference>
<dbReference type="SMART" id="SM00028">
    <property type="entry name" value="TPR"/>
    <property type="match status" value="3"/>
</dbReference>
<organism evidence="8 9">
    <name type="scientific">Skermanella aerolata</name>
    <dbReference type="NCBI Taxonomy" id="393310"/>
    <lineage>
        <taxon>Bacteria</taxon>
        <taxon>Pseudomonadati</taxon>
        <taxon>Pseudomonadota</taxon>
        <taxon>Alphaproteobacteria</taxon>
        <taxon>Rhodospirillales</taxon>
        <taxon>Azospirillaceae</taxon>
        <taxon>Skermanella</taxon>
    </lineage>
</organism>
<evidence type="ECO:0000256" key="2">
    <source>
        <dbReference type="ARBA" id="ARBA00022737"/>
    </source>
</evidence>
<feature type="region of interest" description="Disordered" evidence="6">
    <location>
        <begin position="298"/>
        <end position="325"/>
    </location>
</feature>
<feature type="repeat" description="TPR" evidence="5">
    <location>
        <begin position="351"/>
        <end position="384"/>
    </location>
</feature>
<feature type="domain" description="Cytochrome c-type biogenesis protein H TPR" evidence="7">
    <location>
        <begin position="333"/>
        <end position="460"/>
    </location>
</feature>
<evidence type="ECO:0000256" key="4">
    <source>
        <dbReference type="ARBA" id="ARBA00022803"/>
    </source>
</evidence>
<dbReference type="InterPro" id="IPR056413">
    <property type="entry name" value="TPR_CcmH_CycH"/>
</dbReference>
<keyword evidence="9" id="KW-1185">Reference proteome</keyword>
<name>A0A512DPP6_9PROT</name>
<feature type="domain" description="Cytochrome c-type biogenesis protein H TPR" evidence="7">
    <location>
        <begin position="152"/>
        <end position="270"/>
    </location>
</feature>
<sequence>MLFWIVAAAMTAAVTALVLTPLLRNRQTGGALPGPRAAYDMEVYRDQLAELERDLARGVIDNRQAQAARTEIGRRMLAVAEEGKRETASPGASSGKASRAVALALCVVIPVGALAVYIPTGEPNLPGQPFASRETKPENGAPAQVMQAIAKLEQHLKDEPNDLQGWLLMGQTYTRMSRFDDSVEAYRHAVGISQGKEPGILSSYAEAMIAANQGMVPEEAARTFEAVLQSDPNDARARYYLALARGQAGDMRGALDRWVELAAQSPADAPWLPTVRQRITETAGQLGIDVASVMPQPLPAAPQGEAAAPAPGPTREQMAGAADMTPEQREGMIRSMVDGLATRLRDNPNDADGWLRLGRAYKVLGEQDKAVEALASGAKAAPGRVDVLMAYADALMVAGGEEDAPPPSAVAVLREVLAIQPDNPQALWFLGLDAARTANKGEASQLWGKLLTQLQPGSPEHAEVQSRLDGLARGG</sequence>
<dbReference type="InterPro" id="IPR011990">
    <property type="entry name" value="TPR-like_helical_dom_sf"/>
</dbReference>
<evidence type="ECO:0000256" key="5">
    <source>
        <dbReference type="PROSITE-ProRule" id="PRU00339"/>
    </source>
</evidence>
<evidence type="ECO:0000259" key="7">
    <source>
        <dbReference type="Pfam" id="PF23914"/>
    </source>
</evidence>
<reference evidence="8 9" key="1">
    <citation type="submission" date="2019-07" db="EMBL/GenBank/DDBJ databases">
        <title>Whole genome shotgun sequence of Skermanella aerolata NBRC 106429.</title>
        <authorList>
            <person name="Hosoyama A."/>
            <person name="Uohara A."/>
            <person name="Ohji S."/>
            <person name="Ichikawa N."/>
        </authorList>
    </citation>
    <scope>NUCLEOTIDE SEQUENCE [LARGE SCALE GENOMIC DNA]</scope>
    <source>
        <strain evidence="8 9">NBRC 106429</strain>
    </source>
</reference>
<evidence type="ECO:0000313" key="9">
    <source>
        <dbReference type="Proteomes" id="UP000321523"/>
    </source>
</evidence>
<dbReference type="GO" id="GO:0017004">
    <property type="term" value="P:cytochrome complex assembly"/>
    <property type="evidence" value="ECO:0007669"/>
    <property type="project" value="UniProtKB-KW"/>
</dbReference>
<gene>
    <name evidence="8" type="ORF">SAE02_22580</name>
</gene>
<dbReference type="PANTHER" id="PTHR47870">
    <property type="entry name" value="CYTOCHROME C-TYPE BIOGENESIS PROTEIN CCMH"/>
    <property type="match status" value="1"/>
</dbReference>
<evidence type="ECO:0000256" key="1">
    <source>
        <dbReference type="ARBA" id="ARBA00004196"/>
    </source>
</evidence>
<evidence type="ECO:0000256" key="6">
    <source>
        <dbReference type="SAM" id="MobiDB-lite"/>
    </source>
</evidence>
<dbReference type="InterPro" id="IPR017560">
    <property type="entry name" value="Cyt_c_biogenesis_CcmI"/>
</dbReference>
<proteinExistence type="predicted"/>
<feature type="repeat" description="TPR" evidence="5">
    <location>
        <begin position="163"/>
        <end position="196"/>
    </location>
</feature>
<dbReference type="PANTHER" id="PTHR47870:SF1">
    <property type="entry name" value="CYTOCHROME C-TYPE BIOGENESIS PROTEIN CCMH"/>
    <property type="match status" value="1"/>
</dbReference>
<accession>A0A512DPP6</accession>
<protein>
    <submittedName>
        <fullName evidence="8">C-type cytochrome biogenesis protein CcmI</fullName>
    </submittedName>
</protein>
<keyword evidence="2" id="KW-0677">Repeat</keyword>
<dbReference type="OrthoDB" id="9815847at2"/>
<dbReference type="Gene3D" id="1.25.40.10">
    <property type="entry name" value="Tetratricopeptide repeat domain"/>
    <property type="match status" value="2"/>
</dbReference>
<dbReference type="PROSITE" id="PS50005">
    <property type="entry name" value="TPR"/>
    <property type="match status" value="2"/>
</dbReference>
<comment type="subcellular location">
    <subcellularLocation>
        <location evidence="1">Cell envelope</location>
    </subcellularLocation>
</comment>
<dbReference type="InterPro" id="IPR019734">
    <property type="entry name" value="TPR_rpt"/>
</dbReference>
<dbReference type="AlphaFoldDB" id="A0A512DPP6"/>
<evidence type="ECO:0000256" key="3">
    <source>
        <dbReference type="ARBA" id="ARBA00022748"/>
    </source>
</evidence>
<dbReference type="EMBL" id="BJYZ01000009">
    <property type="protein sequence ID" value="GEO38110.1"/>
    <property type="molecule type" value="Genomic_DNA"/>
</dbReference>
<keyword evidence="3" id="KW-0201">Cytochrome c-type biogenesis</keyword>
<dbReference type="NCBIfam" id="TIGR03142">
    <property type="entry name" value="cytochro_ccmI"/>
    <property type="match status" value="1"/>
</dbReference>
<dbReference type="InterPro" id="IPR051263">
    <property type="entry name" value="C-type_cytochrome_biogenesis"/>
</dbReference>
<dbReference type="GO" id="GO:0030313">
    <property type="term" value="C:cell envelope"/>
    <property type="evidence" value="ECO:0007669"/>
    <property type="project" value="UniProtKB-SubCell"/>
</dbReference>
<keyword evidence="4 5" id="KW-0802">TPR repeat</keyword>
<comment type="caution">
    <text evidence="8">The sequence shown here is derived from an EMBL/GenBank/DDBJ whole genome shotgun (WGS) entry which is preliminary data.</text>
</comment>
<dbReference type="Proteomes" id="UP000321523">
    <property type="component" value="Unassembled WGS sequence"/>
</dbReference>